<keyword evidence="5 13" id="KW-0560">Oxidoreductase</keyword>
<evidence type="ECO:0000313" key="13">
    <source>
        <dbReference type="EMBL" id="TWT68703.1"/>
    </source>
</evidence>
<protein>
    <recommendedName>
        <fullName evidence="2">thioredoxin-dependent peroxiredoxin</fullName>
        <ecNumber evidence="2">1.11.1.24</ecNumber>
    </recommendedName>
    <alternativeName>
        <fullName evidence="8">Thioredoxin peroxidase</fullName>
    </alternativeName>
    <alternativeName>
        <fullName evidence="10">Thioredoxin-dependent peroxiredoxin Bcp</fullName>
    </alternativeName>
</protein>
<evidence type="ECO:0000256" key="2">
    <source>
        <dbReference type="ARBA" id="ARBA00013017"/>
    </source>
</evidence>
<dbReference type="InterPro" id="IPR050924">
    <property type="entry name" value="Peroxiredoxin_BCP/PrxQ"/>
</dbReference>
<evidence type="ECO:0000256" key="4">
    <source>
        <dbReference type="ARBA" id="ARBA00022862"/>
    </source>
</evidence>
<dbReference type="PANTHER" id="PTHR42801:SF7">
    <property type="entry name" value="SLL1159 PROTEIN"/>
    <property type="match status" value="1"/>
</dbReference>
<dbReference type="CDD" id="cd02970">
    <property type="entry name" value="PRX_like2"/>
    <property type="match status" value="1"/>
</dbReference>
<gene>
    <name evidence="13" type="primary">bcp_1</name>
    <name evidence="13" type="ORF">Pan14r_09500</name>
</gene>
<comment type="function">
    <text evidence="1">Thiol-specific peroxidase that catalyzes the reduction of hydrogen peroxide and organic hydroperoxides to water and alcohols, respectively. Plays a role in cell protection against oxidative stress by detoxifying peroxides and as sensor of hydrogen peroxide-mediated signaling events.</text>
</comment>
<keyword evidence="7" id="KW-0676">Redox-active center</keyword>
<dbReference type="InterPro" id="IPR036249">
    <property type="entry name" value="Thioredoxin-like_sf"/>
</dbReference>
<dbReference type="OrthoDB" id="9809746at2"/>
<dbReference type="Gene3D" id="3.40.30.10">
    <property type="entry name" value="Glutaredoxin"/>
    <property type="match status" value="1"/>
</dbReference>
<dbReference type="AlphaFoldDB" id="A0A5C5Y224"/>
<dbReference type="Proteomes" id="UP000317238">
    <property type="component" value="Unassembled WGS sequence"/>
</dbReference>
<evidence type="ECO:0000256" key="10">
    <source>
        <dbReference type="ARBA" id="ARBA00042639"/>
    </source>
</evidence>
<dbReference type="InterPro" id="IPR000866">
    <property type="entry name" value="AhpC/TSA"/>
</dbReference>
<dbReference type="EMBL" id="SJPL01000001">
    <property type="protein sequence ID" value="TWT68703.1"/>
    <property type="molecule type" value="Genomic_DNA"/>
</dbReference>
<evidence type="ECO:0000256" key="9">
    <source>
        <dbReference type="ARBA" id="ARBA00038489"/>
    </source>
</evidence>
<accession>A0A5C5Y224</accession>
<feature type="domain" description="Thioredoxin" evidence="12">
    <location>
        <begin position="43"/>
        <end position="217"/>
    </location>
</feature>
<evidence type="ECO:0000256" key="5">
    <source>
        <dbReference type="ARBA" id="ARBA00023002"/>
    </source>
</evidence>
<dbReference type="GO" id="GO:0008379">
    <property type="term" value="F:thioredoxin peroxidase activity"/>
    <property type="evidence" value="ECO:0007669"/>
    <property type="project" value="TreeGrafter"/>
</dbReference>
<evidence type="ECO:0000256" key="6">
    <source>
        <dbReference type="ARBA" id="ARBA00023157"/>
    </source>
</evidence>
<dbReference type="PANTHER" id="PTHR42801">
    <property type="entry name" value="THIOREDOXIN-DEPENDENT PEROXIDE REDUCTASE"/>
    <property type="match status" value="1"/>
</dbReference>
<dbReference type="GO" id="GO:0045454">
    <property type="term" value="P:cell redox homeostasis"/>
    <property type="evidence" value="ECO:0007669"/>
    <property type="project" value="TreeGrafter"/>
</dbReference>
<evidence type="ECO:0000256" key="1">
    <source>
        <dbReference type="ARBA" id="ARBA00003330"/>
    </source>
</evidence>
<dbReference type="EC" id="1.11.1.24" evidence="2"/>
<keyword evidence="4" id="KW-0049">Antioxidant</keyword>
<dbReference type="Pfam" id="PF00578">
    <property type="entry name" value="AhpC-TSA"/>
    <property type="match status" value="1"/>
</dbReference>
<evidence type="ECO:0000259" key="12">
    <source>
        <dbReference type="PROSITE" id="PS51352"/>
    </source>
</evidence>
<comment type="caution">
    <text evidence="13">The sequence shown here is derived from an EMBL/GenBank/DDBJ whole genome shotgun (WGS) entry which is preliminary data.</text>
</comment>
<dbReference type="GO" id="GO:0005737">
    <property type="term" value="C:cytoplasm"/>
    <property type="evidence" value="ECO:0007669"/>
    <property type="project" value="TreeGrafter"/>
</dbReference>
<evidence type="ECO:0000256" key="3">
    <source>
        <dbReference type="ARBA" id="ARBA00022559"/>
    </source>
</evidence>
<keyword evidence="3 13" id="KW-0575">Peroxidase</keyword>
<dbReference type="PROSITE" id="PS51352">
    <property type="entry name" value="THIOREDOXIN_2"/>
    <property type="match status" value="1"/>
</dbReference>
<dbReference type="GO" id="GO:0034599">
    <property type="term" value="P:cellular response to oxidative stress"/>
    <property type="evidence" value="ECO:0007669"/>
    <property type="project" value="TreeGrafter"/>
</dbReference>
<sequence>MTSLREQTDARIAQTQKNNPEFAQKIDQLLSSAEAFQSGANALDLGGKAPDFTLPKPTGETVTLSDLLARGSVVVTFYRGSWCPYCNLQLRAMQQRLDDIHQQGAELVAISPEIPDESLSPDEQATLEFPVLSDQDARVASDYGVAWEVPQLILDHMRNDRKLELADINGGNGSVLPIPATFVLNPDGIVTWRFVDVDYRHRAEPDDIIAALTKLDVSAKA</sequence>
<dbReference type="SUPFAM" id="SSF52833">
    <property type="entry name" value="Thioredoxin-like"/>
    <property type="match status" value="1"/>
</dbReference>
<dbReference type="RefSeq" id="WP_145295279.1">
    <property type="nucleotide sequence ID" value="NZ_CP036319.1"/>
</dbReference>
<comment type="catalytic activity">
    <reaction evidence="11">
        <text>a hydroperoxide + [thioredoxin]-dithiol = an alcohol + [thioredoxin]-disulfide + H2O</text>
        <dbReference type="Rhea" id="RHEA:62620"/>
        <dbReference type="Rhea" id="RHEA-COMP:10698"/>
        <dbReference type="Rhea" id="RHEA-COMP:10700"/>
        <dbReference type="ChEBI" id="CHEBI:15377"/>
        <dbReference type="ChEBI" id="CHEBI:29950"/>
        <dbReference type="ChEBI" id="CHEBI:30879"/>
        <dbReference type="ChEBI" id="CHEBI:35924"/>
        <dbReference type="ChEBI" id="CHEBI:50058"/>
        <dbReference type="EC" id="1.11.1.24"/>
    </reaction>
</comment>
<evidence type="ECO:0000256" key="7">
    <source>
        <dbReference type="ARBA" id="ARBA00023284"/>
    </source>
</evidence>
<evidence type="ECO:0000256" key="8">
    <source>
        <dbReference type="ARBA" id="ARBA00032824"/>
    </source>
</evidence>
<evidence type="ECO:0000313" key="14">
    <source>
        <dbReference type="Proteomes" id="UP000317238"/>
    </source>
</evidence>
<proteinExistence type="inferred from homology"/>
<dbReference type="InterPro" id="IPR013766">
    <property type="entry name" value="Thioredoxin_domain"/>
</dbReference>
<keyword evidence="14" id="KW-1185">Reference proteome</keyword>
<comment type="similarity">
    <text evidence="9">Belongs to the peroxiredoxin family. BCP/PrxQ subfamily.</text>
</comment>
<keyword evidence="6" id="KW-1015">Disulfide bond</keyword>
<evidence type="ECO:0000256" key="11">
    <source>
        <dbReference type="ARBA" id="ARBA00049091"/>
    </source>
</evidence>
<name>A0A5C5Y224_9PLAN</name>
<organism evidence="13 14">
    <name type="scientific">Crateriforma conspicua</name>
    <dbReference type="NCBI Taxonomy" id="2527996"/>
    <lineage>
        <taxon>Bacteria</taxon>
        <taxon>Pseudomonadati</taxon>
        <taxon>Planctomycetota</taxon>
        <taxon>Planctomycetia</taxon>
        <taxon>Planctomycetales</taxon>
        <taxon>Planctomycetaceae</taxon>
        <taxon>Crateriforma</taxon>
    </lineage>
</organism>
<reference evidence="13 14" key="1">
    <citation type="submission" date="2019-02" db="EMBL/GenBank/DDBJ databases">
        <title>Deep-cultivation of Planctomycetes and their phenomic and genomic characterization uncovers novel biology.</title>
        <authorList>
            <person name="Wiegand S."/>
            <person name="Jogler M."/>
            <person name="Boedeker C."/>
            <person name="Pinto D."/>
            <person name="Vollmers J."/>
            <person name="Rivas-Marin E."/>
            <person name="Kohn T."/>
            <person name="Peeters S.H."/>
            <person name="Heuer A."/>
            <person name="Rast P."/>
            <person name="Oberbeckmann S."/>
            <person name="Bunk B."/>
            <person name="Jeske O."/>
            <person name="Meyerdierks A."/>
            <person name="Storesund J.E."/>
            <person name="Kallscheuer N."/>
            <person name="Luecker S."/>
            <person name="Lage O.M."/>
            <person name="Pohl T."/>
            <person name="Merkel B.J."/>
            <person name="Hornburger P."/>
            <person name="Mueller R.-W."/>
            <person name="Bruemmer F."/>
            <person name="Labrenz M."/>
            <person name="Spormann A.M."/>
            <person name="Op Den Camp H."/>
            <person name="Overmann J."/>
            <person name="Amann R."/>
            <person name="Jetten M.S.M."/>
            <person name="Mascher T."/>
            <person name="Medema M.H."/>
            <person name="Devos D.P."/>
            <person name="Kaster A.-K."/>
            <person name="Ovreas L."/>
            <person name="Rohde M."/>
            <person name="Galperin M.Y."/>
            <person name="Jogler C."/>
        </authorList>
    </citation>
    <scope>NUCLEOTIDE SEQUENCE [LARGE SCALE GENOMIC DNA]</scope>
    <source>
        <strain evidence="13 14">Pan14r</strain>
    </source>
</reference>